<dbReference type="GO" id="GO:0004356">
    <property type="term" value="F:glutamine synthetase activity"/>
    <property type="evidence" value="ECO:0007669"/>
    <property type="project" value="InterPro"/>
</dbReference>
<proteinExistence type="inferred from homology"/>
<evidence type="ECO:0000256" key="4">
    <source>
        <dbReference type="PROSITE-ProRule" id="PRU01331"/>
    </source>
</evidence>
<feature type="domain" description="GS catalytic" evidence="6">
    <location>
        <begin position="103"/>
        <end position="429"/>
    </location>
</feature>
<dbReference type="AlphaFoldDB" id="A0A1M5L3V9"/>
<evidence type="ECO:0000313" key="7">
    <source>
        <dbReference type="EMBL" id="SHG59620.1"/>
    </source>
</evidence>
<sequence>MMARTFQCGAADLNGQLRGKRLPVEMASKVEKNGIRFPLSVFNLDIWGEDIDDSPLVFESGDADGKILPTERGPLPLPWLSEPTKLIPLWGFNEDGSPFAGCPRQALKSVVDRLASHGFTPVAANEMEFYLTDDSGPLKPIASEPGGQIMSLRALDRLDPFFAELYESCAALGIAAEATTSESGTGQFEVTIQHSADALKAADDAWFFKLLVQGLARKHGMAGTFMAKPFAEDAGNGMHSHVSLLDAKGSNVFADGSATGTVLLENAVAGCLTALQDLTLIFAPHANSYARMVPGAHAPTGICWGHDNRTVAVRIPGGDPAAKRVEHRLAGGDVNPYLSLAAILGSMLIGIEESLTPPAPVSGNAYYQDLDQVHEDWGKAIDVFEQSGTVAKIFDPKLISYFSATKRQEVRRMTSLSDQDQLRSYLDRV</sequence>
<dbReference type="SUPFAM" id="SSF54368">
    <property type="entry name" value="Glutamine synthetase, N-terminal domain"/>
    <property type="match status" value="1"/>
</dbReference>
<accession>A0A1M5L3V9</accession>
<dbReference type="OrthoDB" id="9807095at2"/>
<keyword evidence="8" id="KW-1185">Reference proteome</keyword>
<keyword evidence="3" id="KW-0460">Magnesium</keyword>
<evidence type="ECO:0000256" key="3">
    <source>
        <dbReference type="ARBA" id="ARBA00022842"/>
    </source>
</evidence>
<name>A0A1M5L3V9_9RHOB</name>
<dbReference type="STRING" id="1508389.SAMN05444003_0083"/>
<organism evidence="7 8">
    <name type="scientific">Cognatiyoonia sediminum</name>
    <dbReference type="NCBI Taxonomy" id="1508389"/>
    <lineage>
        <taxon>Bacteria</taxon>
        <taxon>Pseudomonadati</taxon>
        <taxon>Pseudomonadota</taxon>
        <taxon>Alphaproteobacteria</taxon>
        <taxon>Rhodobacterales</taxon>
        <taxon>Paracoccaceae</taxon>
        <taxon>Cognatiyoonia</taxon>
    </lineage>
</organism>
<dbReference type="Gene3D" id="3.30.590.10">
    <property type="entry name" value="Glutamine synthetase/guanido kinase, catalytic domain"/>
    <property type="match status" value="1"/>
</dbReference>
<keyword evidence="2 7" id="KW-0436">Ligase</keyword>
<dbReference type="GO" id="GO:0006598">
    <property type="term" value="P:polyamine catabolic process"/>
    <property type="evidence" value="ECO:0007669"/>
    <property type="project" value="TreeGrafter"/>
</dbReference>
<dbReference type="SUPFAM" id="SSF55931">
    <property type="entry name" value="Glutamine synthetase/guanido kinase"/>
    <property type="match status" value="1"/>
</dbReference>
<evidence type="ECO:0000259" key="6">
    <source>
        <dbReference type="PROSITE" id="PS51987"/>
    </source>
</evidence>
<evidence type="ECO:0000313" key="8">
    <source>
        <dbReference type="Proteomes" id="UP000184074"/>
    </source>
</evidence>
<dbReference type="InterPro" id="IPR008146">
    <property type="entry name" value="Gln_synth_cat_dom"/>
</dbReference>
<reference evidence="7 8" key="1">
    <citation type="submission" date="2016-11" db="EMBL/GenBank/DDBJ databases">
        <authorList>
            <person name="Jaros S."/>
            <person name="Januszkiewicz K."/>
            <person name="Wedrychowicz H."/>
        </authorList>
    </citation>
    <scope>NUCLEOTIDE SEQUENCE [LARGE SCALE GENOMIC DNA]</scope>
    <source>
        <strain evidence="7 8">DSM 28715</strain>
    </source>
</reference>
<protein>
    <submittedName>
        <fullName evidence="7">Glutamate--putrescine ligase</fullName>
    </submittedName>
</protein>
<dbReference type="GO" id="GO:0006542">
    <property type="term" value="P:glutamine biosynthetic process"/>
    <property type="evidence" value="ECO:0007669"/>
    <property type="project" value="InterPro"/>
</dbReference>
<dbReference type="Pfam" id="PF00120">
    <property type="entry name" value="Gln-synt_C"/>
    <property type="match status" value="1"/>
</dbReference>
<dbReference type="Proteomes" id="UP000184074">
    <property type="component" value="Unassembled WGS sequence"/>
</dbReference>
<evidence type="ECO:0000256" key="2">
    <source>
        <dbReference type="ARBA" id="ARBA00022598"/>
    </source>
</evidence>
<dbReference type="RefSeq" id="WP_072898425.1">
    <property type="nucleotide sequence ID" value="NZ_FQXB01000001.1"/>
</dbReference>
<dbReference type="PROSITE" id="PS00181">
    <property type="entry name" value="GLNA_ATP"/>
    <property type="match status" value="1"/>
</dbReference>
<dbReference type="InterPro" id="IPR027303">
    <property type="entry name" value="Gln_synth_gly_rich_site"/>
</dbReference>
<evidence type="ECO:0000256" key="1">
    <source>
        <dbReference type="ARBA" id="ARBA00001946"/>
    </source>
</evidence>
<dbReference type="SMART" id="SM01230">
    <property type="entry name" value="Gln-synt_C"/>
    <property type="match status" value="1"/>
</dbReference>
<comment type="cofactor">
    <cofactor evidence="1">
        <name>Mg(2+)</name>
        <dbReference type="ChEBI" id="CHEBI:18420"/>
    </cofactor>
</comment>
<dbReference type="InterPro" id="IPR036651">
    <property type="entry name" value="Gln_synt_N_sf"/>
</dbReference>
<dbReference type="PANTHER" id="PTHR43785:SF12">
    <property type="entry name" value="TYPE-1 GLUTAMINE SYNTHETASE 2"/>
    <property type="match status" value="1"/>
</dbReference>
<gene>
    <name evidence="7" type="ORF">SAMN05444003_0083</name>
</gene>
<dbReference type="InterPro" id="IPR014746">
    <property type="entry name" value="Gln_synth/guanido_kin_cat_dom"/>
</dbReference>
<comment type="similarity">
    <text evidence="4 5">Belongs to the glutamine synthetase family.</text>
</comment>
<dbReference type="PANTHER" id="PTHR43785">
    <property type="entry name" value="GAMMA-GLUTAMYLPUTRESCINE SYNTHETASE"/>
    <property type="match status" value="1"/>
</dbReference>
<dbReference type="EMBL" id="FQXB01000001">
    <property type="protein sequence ID" value="SHG59620.1"/>
    <property type="molecule type" value="Genomic_DNA"/>
</dbReference>
<dbReference type="PROSITE" id="PS51987">
    <property type="entry name" value="GS_CATALYTIC"/>
    <property type="match status" value="1"/>
</dbReference>
<evidence type="ECO:0000256" key="5">
    <source>
        <dbReference type="RuleBase" id="RU000384"/>
    </source>
</evidence>